<proteinExistence type="inferred from homology"/>
<dbReference type="InterPro" id="IPR050121">
    <property type="entry name" value="Cytochrome_P450_monoxygenase"/>
</dbReference>
<evidence type="ECO:0000313" key="7">
    <source>
        <dbReference type="EMBL" id="KAK4545943.1"/>
    </source>
</evidence>
<sequence>MPLPIIPTLALALVICLAVYRYVIHPAYISPLSKIPAAHWSAPFSGLWILYHRSREEETPTVHAAHQRLGPIVRLAPNDISINSVDGGIRTVYAGGHAKGDWYRNVFSNYGVMPMFAMPDNGVHSKRKRMLSNIYAKTTLQASPALDAISKALLDDLMIPRLHELSKGGEAPVEFYDVFAAVTHDFVSAYIFGLKNGSHLLQEPDMNQKFFRDYKARQRFQFWPQDLPMFTAFLKTIGLKWMIVPKWVDKANADIEAWILKMGDDAEATLKQIAEEQHKGKPEDYPTVYAQLRNALLKESRAKSDADVSTEQLVQQQRLEVASEMLDHTLAGFDTSSITLTFFAWELSRAENRGWQDELRAELLTLADKRDAKAVDALPVLHATVMETLRLHAAIPGNQPRVTPPAVTLGAPGHDISDLPAGLRVQAQAWSLHRDPTVFPNPDRWHPGRWLDATEAQHKEMSRWFWAFGSGGRMCVGSNLAMYDMKAIITAIWSTFSTEVVFDEGMVHRGGYVAEPIGKDDKYLMLEVRELL</sequence>
<protein>
    <recommendedName>
        <fullName evidence="9">Cytochrome P450</fullName>
    </recommendedName>
</protein>
<comment type="cofactor">
    <cofactor evidence="1 5">
        <name>heme</name>
        <dbReference type="ChEBI" id="CHEBI:30413"/>
    </cofactor>
</comment>
<dbReference type="Gene3D" id="1.10.630.10">
    <property type="entry name" value="Cytochrome P450"/>
    <property type="match status" value="1"/>
</dbReference>
<dbReference type="PRINTS" id="PR00385">
    <property type="entry name" value="P450"/>
</dbReference>
<comment type="caution">
    <text evidence="7">The sequence shown here is derived from an EMBL/GenBank/DDBJ whole genome shotgun (WGS) entry which is preliminary data.</text>
</comment>
<dbReference type="PRINTS" id="PR00465">
    <property type="entry name" value="EP450IV"/>
</dbReference>
<evidence type="ECO:0000256" key="5">
    <source>
        <dbReference type="PIRSR" id="PIRSR602403-1"/>
    </source>
</evidence>
<dbReference type="PANTHER" id="PTHR24305">
    <property type="entry name" value="CYTOCHROME P450"/>
    <property type="match status" value="1"/>
</dbReference>
<keyword evidence="6" id="KW-0503">Monooxygenase</keyword>
<accession>A0AAV9JLU6</accession>
<dbReference type="CDD" id="cd11059">
    <property type="entry name" value="CYP_fungal"/>
    <property type="match status" value="1"/>
</dbReference>
<keyword evidence="6" id="KW-0560">Oxidoreductase</keyword>
<dbReference type="InterPro" id="IPR017972">
    <property type="entry name" value="Cyt_P450_CS"/>
</dbReference>
<keyword evidence="3 5" id="KW-0479">Metal-binding</keyword>
<evidence type="ECO:0000256" key="6">
    <source>
        <dbReference type="RuleBase" id="RU000461"/>
    </source>
</evidence>
<dbReference type="GO" id="GO:0016705">
    <property type="term" value="F:oxidoreductase activity, acting on paired donors, with incorporation or reduction of molecular oxygen"/>
    <property type="evidence" value="ECO:0007669"/>
    <property type="project" value="InterPro"/>
</dbReference>
<dbReference type="InterPro" id="IPR036396">
    <property type="entry name" value="Cyt_P450_sf"/>
</dbReference>
<dbReference type="SUPFAM" id="SSF48264">
    <property type="entry name" value="Cytochrome P450"/>
    <property type="match status" value="1"/>
</dbReference>
<dbReference type="PROSITE" id="PS00086">
    <property type="entry name" value="CYTOCHROME_P450"/>
    <property type="match status" value="1"/>
</dbReference>
<reference evidence="7 8" key="1">
    <citation type="submission" date="2021-11" db="EMBL/GenBank/DDBJ databases">
        <title>Black yeast isolated from Biological Soil Crust.</title>
        <authorList>
            <person name="Kurbessoian T."/>
        </authorList>
    </citation>
    <scope>NUCLEOTIDE SEQUENCE [LARGE SCALE GENOMIC DNA]</scope>
    <source>
        <strain evidence="7 8">CCFEE 5522</strain>
    </source>
</reference>
<evidence type="ECO:0000256" key="4">
    <source>
        <dbReference type="ARBA" id="ARBA00023004"/>
    </source>
</evidence>
<dbReference type="Proteomes" id="UP001324427">
    <property type="component" value="Unassembled WGS sequence"/>
</dbReference>
<evidence type="ECO:0000313" key="8">
    <source>
        <dbReference type="Proteomes" id="UP001324427"/>
    </source>
</evidence>
<dbReference type="GO" id="GO:0020037">
    <property type="term" value="F:heme binding"/>
    <property type="evidence" value="ECO:0007669"/>
    <property type="project" value="InterPro"/>
</dbReference>
<feature type="binding site" description="axial binding residue" evidence="5">
    <location>
        <position position="475"/>
    </location>
    <ligand>
        <name>heme</name>
        <dbReference type="ChEBI" id="CHEBI:30413"/>
    </ligand>
    <ligandPart>
        <name>Fe</name>
        <dbReference type="ChEBI" id="CHEBI:18248"/>
    </ligandPart>
</feature>
<dbReference type="InterPro" id="IPR001128">
    <property type="entry name" value="Cyt_P450"/>
</dbReference>
<dbReference type="PANTHER" id="PTHR24305:SF166">
    <property type="entry name" value="CYTOCHROME P450 12A4, MITOCHONDRIAL-RELATED"/>
    <property type="match status" value="1"/>
</dbReference>
<evidence type="ECO:0000256" key="3">
    <source>
        <dbReference type="ARBA" id="ARBA00022723"/>
    </source>
</evidence>
<organism evidence="7 8">
    <name type="scientific">Oleoguttula mirabilis</name>
    <dbReference type="NCBI Taxonomy" id="1507867"/>
    <lineage>
        <taxon>Eukaryota</taxon>
        <taxon>Fungi</taxon>
        <taxon>Dikarya</taxon>
        <taxon>Ascomycota</taxon>
        <taxon>Pezizomycotina</taxon>
        <taxon>Dothideomycetes</taxon>
        <taxon>Dothideomycetidae</taxon>
        <taxon>Mycosphaerellales</taxon>
        <taxon>Teratosphaeriaceae</taxon>
        <taxon>Oleoguttula</taxon>
    </lineage>
</organism>
<evidence type="ECO:0000256" key="2">
    <source>
        <dbReference type="ARBA" id="ARBA00010617"/>
    </source>
</evidence>
<keyword evidence="8" id="KW-1185">Reference proteome</keyword>
<comment type="similarity">
    <text evidence="2 6">Belongs to the cytochrome P450 family.</text>
</comment>
<dbReference type="InterPro" id="IPR002403">
    <property type="entry name" value="Cyt_P450_E_grp-IV"/>
</dbReference>
<keyword evidence="4 5" id="KW-0408">Iron</keyword>
<dbReference type="Pfam" id="PF00067">
    <property type="entry name" value="p450"/>
    <property type="match status" value="1"/>
</dbReference>
<gene>
    <name evidence="7" type="ORF">LTR36_002507</name>
</gene>
<name>A0AAV9JLU6_9PEZI</name>
<dbReference type="GO" id="GO:0005506">
    <property type="term" value="F:iron ion binding"/>
    <property type="evidence" value="ECO:0007669"/>
    <property type="project" value="InterPro"/>
</dbReference>
<keyword evidence="5 6" id="KW-0349">Heme</keyword>
<evidence type="ECO:0000256" key="1">
    <source>
        <dbReference type="ARBA" id="ARBA00001971"/>
    </source>
</evidence>
<evidence type="ECO:0008006" key="9">
    <source>
        <dbReference type="Google" id="ProtNLM"/>
    </source>
</evidence>
<dbReference type="GO" id="GO:0004497">
    <property type="term" value="F:monooxygenase activity"/>
    <property type="evidence" value="ECO:0007669"/>
    <property type="project" value="UniProtKB-KW"/>
</dbReference>
<dbReference type="AlphaFoldDB" id="A0AAV9JLU6"/>
<dbReference type="EMBL" id="JAVFHQ010000017">
    <property type="protein sequence ID" value="KAK4545943.1"/>
    <property type="molecule type" value="Genomic_DNA"/>
</dbReference>